<feature type="region of interest" description="Disordered" evidence="1">
    <location>
        <begin position="621"/>
        <end position="688"/>
    </location>
</feature>
<feature type="compositionally biased region" description="Polar residues" evidence="1">
    <location>
        <begin position="399"/>
        <end position="419"/>
    </location>
</feature>
<evidence type="ECO:0000313" key="3">
    <source>
        <dbReference type="Proteomes" id="UP000594262"/>
    </source>
</evidence>
<accession>A0A7M5UVT1</accession>
<protein>
    <submittedName>
        <fullName evidence="2">Uncharacterized protein</fullName>
    </submittedName>
</protein>
<feature type="region of interest" description="Disordered" evidence="1">
    <location>
        <begin position="358"/>
        <end position="443"/>
    </location>
</feature>
<feature type="compositionally biased region" description="Polar residues" evidence="1">
    <location>
        <begin position="295"/>
        <end position="304"/>
    </location>
</feature>
<evidence type="ECO:0000256" key="1">
    <source>
        <dbReference type="SAM" id="MobiDB-lite"/>
    </source>
</evidence>
<dbReference type="Proteomes" id="UP000594262">
    <property type="component" value="Unplaced"/>
</dbReference>
<feature type="compositionally biased region" description="Basic and acidic residues" evidence="1">
    <location>
        <begin position="678"/>
        <end position="688"/>
    </location>
</feature>
<feature type="compositionally biased region" description="Polar residues" evidence="1">
    <location>
        <begin position="621"/>
        <end position="646"/>
    </location>
</feature>
<evidence type="ECO:0000313" key="2">
    <source>
        <dbReference type="EnsemblMetazoa" id="CLYHEMP004957.2"/>
    </source>
</evidence>
<feature type="compositionally biased region" description="Basic and acidic residues" evidence="1">
    <location>
        <begin position="651"/>
        <end position="662"/>
    </location>
</feature>
<organism evidence="2 3">
    <name type="scientific">Clytia hemisphaerica</name>
    <dbReference type="NCBI Taxonomy" id="252671"/>
    <lineage>
        <taxon>Eukaryota</taxon>
        <taxon>Metazoa</taxon>
        <taxon>Cnidaria</taxon>
        <taxon>Hydrozoa</taxon>
        <taxon>Hydroidolina</taxon>
        <taxon>Leptothecata</taxon>
        <taxon>Obeliida</taxon>
        <taxon>Clytiidae</taxon>
        <taxon>Clytia</taxon>
    </lineage>
</organism>
<proteinExistence type="predicted"/>
<dbReference type="EnsemblMetazoa" id="CLYHEMT004957.2">
    <property type="protein sequence ID" value="CLYHEMP004957.2"/>
    <property type="gene ID" value="CLYHEMG004957"/>
</dbReference>
<dbReference type="AlphaFoldDB" id="A0A7M5UVT1"/>
<feature type="region of interest" description="Disordered" evidence="1">
    <location>
        <begin position="281"/>
        <end position="334"/>
    </location>
</feature>
<name>A0A7M5UVT1_9CNID</name>
<feature type="compositionally biased region" description="Polar residues" evidence="1">
    <location>
        <begin position="361"/>
        <end position="374"/>
    </location>
</feature>
<sequence length="710" mass="80210">MNRLFSGNYKINLVKPPPAAMRIRYESEVVKGDHKSEFPMKLEIKDRNFPVLVIVQTKNELFTTMVNKKRGIHCQTFKEDDPLYWNTCLVKKSKDAEKEGTQKKSTEESKTEKNNDLRIYNAEVDVQVFKLSDELLDTDITKLMEKLNDFEKIGQWQTRIRNQKYDIKLQSNDSSKRSGDIVELKMSGESIKNRTENLQLVFSYNQKELRTLRSGEIIDDSTFKPDTKFNSLTFKMPAFNNIEEVDVHLQLVEFDQNGNELKNIYPNSLKLKYLPSAPFRVSEKQEGEESEDVPGTSTSTQPGKCQSKDQEIRLLNNDSVSKDGNKANDEDDNTFVLREMVNQDNSLSEMPHLPTEVFRNSEVTTQSKAPSTVSEKQEGEESEDVPGTSTSTQREKCQSQDLEIQLANENAVSTPSTVSEKQEVKESEDVPGTSTSTQQEKCRSQDLEIQLSNDDAVCINQIIDEKALNQRKMDELLAVFQKLYDRNEKLDKKLDSVSVKYLLPKQKMSTDLKYGLTESQSKVTLQALSNECEMDNKTATDIVTGEQVMSSSETNLQCFSGKEDLANHVEMNENQDLHNQGGVQVDPISKLGFESGVQSDDCSTLQPSNMALLSSTAPTGLPTVINSSSPSLNHKNDPSKSPQTRQAIKRHSQEEGGPEIKRKNITGPVFVRVGKTKRNMEENTKPEKELVDQGVAYLSLLDFQSDPPND</sequence>
<keyword evidence="3" id="KW-1185">Reference proteome</keyword>
<reference evidence="2" key="1">
    <citation type="submission" date="2021-01" db="UniProtKB">
        <authorList>
            <consortium name="EnsemblMetazoa"/>
        </authorList>
    </citation>
    <scope>IDENTIFICATION</scope>
</reference>